<feature type="coiled-coil region" evidence="1">
    <location>
        <begin position="244"/>
        <end position="272"/>
    </location>
</feature>
<evidence type="ECO:0000313" key="4">
    <source>
        <dbReference type="Proteomes" id="UP000077177"/>
    </source>
</evidence>
<proteinExistence type="predicted"/>
<keyword evidence="2" id="KW-0732">Signal</keyword>
<evidence type="ECO:0000256" key="1">
    <source>
        <dbReference type="SAM" id="Coils"/>
    </source>
</evidence>
<keyword evidence="4" id="KW-1185">Reference proteome</keyword>
<dbReference type="KEGG" id="fla:SY85_22870"/>
<feature type="signal peptide" evidence="2">
    <location>
        <begin position="1"/>
        <end position="20"/>
    </location>
</feature>
<reference evidence="3 4" key="2">
    <citation type="journal article" date="2016" name="Int. J. Syst. Evol. Microbiol.">
        <title>Flavisolibacter tropicus sp. nov., isolated from tropical soil.</title>
        <authorList>
            <person name="Lee J.J."/>
            <person name="Kang M.S."/>
            <person name="Kim G.S."/>
            <person name="Lee C.S."/>
            <person name="Lim S."/>
            <person name="Lee J."/>
            <person name="Roh S.H."/>
            <person name="Kang H."/>
            <person name="Ha J.M."/>
            <person name="Bae S."/>
            <person name="Jung H.Y."/>
            <person name="Kim M.K."/>
        </authorList>
    </citation>
    <scope>NUCLEOTIDE SEQUENCE [LARGE SCALE GENOMIC DNA]</scope>
    <source>
        <strain evidence="3 4">LCS9</strain>
    </source>
</reference>
<feature type="chain" id="PRO_5008001498" evidence="2">
    <location>
        <begin position="21"/>
        <end position="278"/>
    </location>
</feature>
<evidence type="ECO:0000313" key="3">
    <source>
        <dbReference type="EMBL" id="ANE52899.1"/>
    </source>
</evidence>
<dbReference type="Pfam" id="PF13431">
    <property type="entry name" value="TPR_17"/>
    <property type="match status" value="1"/>
</dbReference>
<dbReference type="SUPFAM" id="SSF48452">
    <property type="entry name" value="TPR-like"/>
    <property type="match status" value="1"/>
</dbReference>
<name>A0A172U0L0_9BACT</name>
<dbReference type="STRING" id="1492898.SY85_22870"/>
<reference evidence="4" key="1">
    <citation type="submission" date="2015-01" db="EMBL/GenBank/DDBJ databases">
        <title>Flavisolibacter sp./LCS9/ whole genome sequencing.</title>
        <authorList>
            <person name="Kim M.K."/>
            <person name="Srinivasan S."/>
            <person name="Lee J.-J."/>
        </authorList>
    </citation>
    <scope>NUCLEOTIDE SEQUENCE [LARGE SCALE GENOMIC DNA]</scope>
    <source>
        <strain evidence="4">LCS9</strain>
    </source>
</reference>
<keyword evidence="1" id="KW-0175">Coiled coil</keyword>
<dbReference type="InterPro" id="IPR011990">
    <property type="entry name" value="TPR-like_helical_dom_sf"/>
</dbReference>
<organism evidence="3 4">
    <name type="scientific">Flavisolibacter tropicus</name>
    <dbReference type="NCBI Taxonomy" id="1492898"/>
    <lineage>
        <taxon>Bacteria</taxon>
        <taxon>Pseudomonadati</taxon>
        <taxon>Bacteroidota</taxon>
        <taxon>Chitinophagia</taxon>
        <taxon>Chitinophagales</taxon>
        <taxon>Chitinophagaceae</taxon>
        <taxon>Flavisolibacter</taxon>
    </lineage>
</organism>
<dbReference type="InterPro" id="IPR021314">
    <property type="entry name" value="DUF2911"/>
</dbReference>
<sequence length="278" mass="31407">MFKKFFFCSATLLTLMVADAQPIKTPAPSPTQTIKQEFGISSVELTYSRPNIKGRKVFGDLVPYGKLWRTGANAATRIKFADDVKVGGTDVKAGEYVLYTIPTENEWEIVINKGLTNWGIDGYKQEDDVARVKVKSSKLNDSQETFTMQFVNVKPSSTDLQIVWDKTAVNVPITSDIDKKIMAQIDNVMNKDNRPYYQSAMYYMESGRDLNQALAWFDKAVEQNPTAYWIHHQRANALAKLGKKEDARVAANKSMELAKQAKNEDYVKLNEKLLTALK</sequence>
<dbReference type="AlphaFoldDB" id="A0A172U0L0"/>
<gene>
    <name evidence="3" type="ORF">SY85_22870</name>
</gene>
<accession>A0A172U0L0</accession>
<dbReference type="PATRIC" id="fig|1492898.3.peg.4960"/>
<dbReference type="Gene3D" id="1.25.40.10">
    <property type="entry name" value="Tetratricopeptide repeat domain"/>
    <property type="match status" value="1"/>
</dbReference>
<dbReference type="EMBL" id="CP011390">
    <property type="protein sequence ID" value="ANE52899.1"/>
    <property type="molecule type" value="Genomic_DNA"/>
</dbReference>
<dbReference type="OrthoDB" id="9808374at2"/>
<dbReference type="Proteomes" id="UP000077177">
    <property type="component" value="Chromosome"/>
</dbReference>
<protein>
    <submittedName>
        <fullName evidence="3">Uncharacterized protein</fullName>
    </submittedName>
</protein>
<dbReference type="RefSeq" id="WP_066408176.1">
    <property type="nucleotide sequence ID" value="NZ_CP011390.1"/>
</dbReference>
<dbReference type="Pfam" id="PF11138">
    <property type="entry name" value="DUF2911"/>
    <property type="match status" value="1"/>
</dbReference>
<evidence type="ECO:0000256" key="2">
    <source>
        <dbReference type="SAM" id="SignalP"/>
    </source>
</evidence>